<evidence type="ECO:0000313" key="2">
    <source>
        <dbReference type="Proteomes" id="UP000470951"/>
    </source>
</evidence>
<proteinExistence type="predicted"/>
<protein>
    <recommendedName>
        <fullName evidence="3">Translation initiation factor 2</fullName>
    </recommendedName>
</protein>
<dbReference type="EMBL" id="JAAGMS010000256">
    <property type="protein sequence ID" value="NEC00858.1"/>
    <property type="molecule type" value="Genomic_DNA"/>
</dbReference>
<sequence>MAMSASQPLRVPVGADAGRWSTFHGEKTLVVAARTVTSTVRVLECLPALLHGDARVTVVFAHDPTSAFSDGVLELLHDAGCRIIPWTQVRQAEPDLILTASENVDVPGGHCPVLVLPHGIGFQKRVPDSRGPRDRLSGVVPDSLLDSGRAWLAISHPSQEEQLLSSHPKAAGRTLLVGDPCYDELLVSAGRAEAYRQALGVPAGHRLVVLSSTWGRTSLIGQDPDLAARILAALPYDEFRVAAIVHPNVWSGHGSWQIRTLLAPALEAGLMLIPHVHAWRPALVAADVVVGDHGSVTLYGAALGKPVLLGAFGSEAVDGTAAAELGRAAPRLNTLGDVREQITSALAAQAPDRFAAIAAGAFDRPGQALARLRAALYHLLDLTEPTPAPPPALYLGEPEATGAEVTAWTVVSTVSPTAEPDTVTVRRRPATVAPYRGVNAGVSTNANKDEDEDETVGRFRHLACDERERDRRLLESASVLLGGAPAASSTAALRWIEDALARLPGCRLAATALNGGGCLVGLRDGRIVEAATTGPTAAPGPAAAVVYSLLRAAAPLDGVLVTLRIGARDEDVALRLRAPSPGSGAD</sequence>
<accession>A0A7K3RF69</accession>
<reference evidence="1 2" key="1">
    <citation type="submission" date="2020-01" db="EMBL/GenBank/DDBJ databases">
        <title>Insect and environment-associated Actinomycetes.</title>
        <authorList>
            <person name="Currrie C."/>
            <person name="Chevrette M."/>
            <person name="Carlson C."/>
            <person name="Stubbendieck R."/>
            <person name="Wendt-Pienkowski E."/>
        </authorList>
    </citation>
    <scope>NUCLEOTIDE SEQUENCE [LARGE SCALE GENOMIC DNA]</scope>
    <source>
        <strain evidence="1 2">SID7903</strain>
    </source>
</reference>
<evidence type="ECO:0000313" key="1">
    <source>
        <dbReference type="EMBL" id="NEC00858.1"/>
    </source>
</evidence>
<dbReference type="AlphaFoldDB" id="A0A7K3RF69"/>
<comment type="caution">
    <text evidence="1">The sequence shown here is derived from an EMBL/GenBank/DDBJ whole genome shotgun (WGS) entry which is preliminary data.</text>
</comment>
<dbReference type="Proteomes" id="UP000470951">
    <property type="component" value="Unassembled WGS sequence"/>
</dbReference>
<name>A0A7K3RF69_STRAQ</name>
<dbReference type="SUPFAM" id="SSF53756">
    <property type="entry name" value="UDP-Glycosyltransferase/glycogen phosphorylase"/>
    <property type="match status" value="1"/>
</dbReference>
<gene>
    <name evidence="1" type="ORF">G3I58_23160</name>
</gene>
<evidence type="ECO:0008006" key="3">
    <source>
        <dbReference type="Google" id="ProtNLM"/>
    </source>
</evidence>
<organism evidence="1 2">
    <name type="scientific">Streptomyces anulatus</name>
    <name type="common">Streptomyces chrysomallus</name>
    <dbReference type="NCBI Taxonomy" id="1892"/>
    <lineage>
        <taxon>Bacteria</taxon>
        <taxon>Bacillati</taxon>
        <taxon>Actinomycetota</taxon>
        <taxon>Actinomycetes</taxon>
        <taxon>Kitasatosporales</taxon>
        <taxon>Streptomycetaceae</taxon>
        <taxon>Streptomyces</taxon>
    </lineage>
</organism>